<organism evidence="1 2">
    <name type="scientific">Flavobacterium supellecticarium</name>
    <dbReference type="NCBI Taxonomy" id="2565924"/>
    <lineage>
        <taxon>Bacteria</taxon>
        <taxon>Pseudomonadati</taxon>
        <taxon>Bacteroidota</taxon>
        <taxon>Flavobacteriia</taxon>
        <taxon>Flavobacteriales</taxon>
        <taxon>Flavobacteriaceae</taxon>
        <taxon>Flavobacterium</taxon>
    </lineage>
</organism>
<proteinExistence type="predicted"/>
<name>A0A4S4A578_9FLAO</name>
<keyword evidence="2" id="KW-1185">Reference proteome</keyword>
<reference evidence="1 2" key="1">
    <citation type="submission" date="2019-04" db="EMBL/GenBank/DDBJ databases">
        <title>Flavobacterium sp. nov. isolated from construction timber.</title>
        <authorList>
            <person name="Lin S.-Y."/>
            <person name="Chang C.-T."/>
            <person name="Young C.-C."/>
        </authorList>
    </citation>
    <scope>NUCLEOTIDE SEQUENCE [LARGE SCALE GENOMIC DNA]</scope>
    <source>
        <strain evidence="1 2">CC-CTC003</strain>
    </source>
</reference>
<dbReference type="RefSeq" id="WP_136401619.1">
    <property type="nucleotide sequence ID" value="NZ_SSNZ01000001.1"/>
</dbReference>
<accession>A0A4S4A578</accession>
<dbReference type="OrthoDB" id="1263215at2"/>
<dbReference type="EMBL" id="SSNZ01000001">
    <property type="protein sequence ID" value="THF53095.1"/>
    <property type="molecule type" value="Genomic_DNA"/>
</dbReference>
<gene>
    <name evidence="1" type="ORF">E6C50_02510</name>
</gene>
<evidence type="ECO:0000313" key="2">
    <source>
        <dbReference type="Proteomes" id="UP000307507"/>
    </source>
</evidence>
<protein>
    <submittedName>
        <fullName evidence="1">Uncharacterized protein</fullName>
    </submittedName>
</protein>
<dbReference type="Proteomes" id="UP000307507">
    <property type="component" value="Unassembled WGS sequence"/>
</dbReference>
<sequence>MKTAVLKLNGIFNMSFDKTFFTGEAENFDAISGKSKWDIFINDVFYDTIEFENENLPLHKSDRKSKNRSFTYNGIFNKDLLDFKTQTIILKLQE</sequence>
<evidence type="ECO:0000313" key="1">
    <source>
        <dbReference type="EMBL" id="THF53095.1"/>
    </source>
</evidence>
<dbReference type="AlphaFoldDB" id="A0A4S4A578"/>
<comment type="caution">
    <text evidence="1">The sequence shown here is derived from an EMBL/GenBank/DDBJ whole genome shotgun (WGS) entry which is preliminary data.</text>
</comment>